<name>A0A8J5RNA5_ZIZPA</name>
<gene>
    <name evidence="10" type="ORF">GUJ93_ZPchr0009g696</name>
</gene>
<keyword evidence="6 8" id="KW-1133">Transmembrane helix</keyword>
<evidence type="ECO:0000256" key="4">
    <source>
        <dbReference type="ARBA" id="ARBA00022475"/>
    </source>
</evidence>
<keyword evidence="4 8" id="KW-1003">Cell membrane</keyword>
<organism evidence="10 11">
    <name type="scientific">Zizania palustris</name>
    <name type="common">Northern wild rice</name>
    <dbReference type="NCBI Taxonomy" id="103762"/>
    <lineage>
        <taxon>Eukaryota</taxon>
        <taxon>Viridiplantae</taxon>
        <taxon>Streptophyta</taxon>
        <taxon>Embryophyta</taxon>
        <taxon>Tracheophyta</taxon>
        <taxon>Spermatophyta</taxon>
        <taxon>Magnoliopsida</taxon>
        <taxon>Liliopsida</taxon>
        <taxon>Poales</taxon>
        <taxon>Poaceae</taxon>
        <taxon>BOP clade</taxon>
        <taxon>Oryzoideae</taxon>
        <taxon>Oryzeae</taxon>
        <taxon>Zizaniinae</taxon>
        <taxon>Zizania</taxon>
    </lineage>
</organism>
<feature type="transmembrane region" description="Helical" evidence="8">
    <location>
        <begin position="149"/>
        <end position="176"/>
    </location>
</feature>
<evidence type="ECO:0000256" key="7">
    <source>
        <dbReference type="ARBA" id="ARBA00023136"/>
    </source>
</evidence>
<feature type="transmembrane region" description="Helical" evidence="8">
    <location>
        <begin position="106"/>
        <end position="129"/>
    </location>
</feature>
<evidence type="ECO:0000256" key="1">
    <source>
        <dbReference type="ARBA" id="ARBA00004651"/>
    </source>
</evidence>
<dbReference type="InterPro" id="IPR006459">
    <property type="entry name" value="CASP/CASPL"/>
</dbReference>
<dbReference type="PANTHER" id="PTHR36488:SF8">
    <property type="entry name" value="CASP-LIKE PROTEIN 1U1"/>
    <property type="match status" value="1"/>
</dbReference>
<reference evidence="10" key="1">
    <citation type="journal article" date="2021" name="bioRxiv">
        <title>Whole Genome Assembly and Annotation of Northern Wild Rice, Zizania palustris L., Supports a Whole Genome Duplication in the Zizania Genus.</title>
        <authorList>
            <person name="Haas M."/>
            <person name="Kono T."/>
            <person name="Macchietto M."/>
            <person name="Millas R."/>
            <person name="McGilp L."/>
            <person name="Shao M."/>
            <person name="Duquette J."/>
            <person name="Hirsch C.N."/>
            <person name="Kimball J."/>
        </authorList>
    </citation>
    <scope>NUCLEOTIDE SEQUENCE</scope>
    <source>
        <tissue evidence="10">Fresh leaf tissue</tissue>
    </source>
</reference>
<dbReference type="Pfam" id="PF04535">
    <property type="entry name" value="CASP_dom"/>
    <property type="match status" value="1"/>
</dbReference>
<evidence type="ECO:0000256" key="6">
    <source>
        <dbReference type="ARBA" id="ARBA00022989"/>
    </source>
</evidence>
<dbReference type="AlphaFoldDB" id="A0A8J5RNA5"/>
<comment type="similarity">
    <text evidence="2 8">Belongs to the Casparian strip membrane proteins (CASP) family.</text>
</comment>
<evidence type="ECO:0000256" key="5">
    <source>
        <dbReference type="ARBA" id="ARBA00022692"/>
    </source>
</evidence>
<protein>
    <recommendedName>
        <fullName evidence="8">CASP-like protein</fullName>
    </recommendedName>
</protein>
<sequence length="190" mass="20053">MDLEQGKKAVCRVMQLKDKLISLQSVLRVAALLATTAAAVVMGMNKQSYTAVVAIIGTRPVTQTFTTQFKDTPAFVYFVIANAIASGYNLAVLVTRRLLQPRAQSLAVHLLDMVILALLATGSATAASIAELGKNGNLHARWNPVCDKFGSFCNHGVIALVSSFVGVALMLALNLLSAAAKSPHSNVSGQ</sequence>
<dbReference type="EMBL" id="JAAALK010000289">
    <property type="protein sequence ID" value="KAG8049229.1"/>
    <property type="molecule type" value="Genomic_DNA"/>
</dbReference>
<comment type="subcellular location">
    <subcellularLocation>
        <location evidence="1 8">Cell membrane</location>
        <topology evidence="1 8">Multi-pass membrane protein</topology>
    </subcellularLocation>
</comment>
<evidence type="ECO:0000256" key="8">
    <source>
        <dbReference type="RuleBase" id="RU361233"/>
    </source>
</evidence>
<keyword evidence="11" id="KW-1185">Reference proteome</keyword>
<dbReference type="PANTHER" id="PTHR36488">
    <property type="entry name" value="CASP-LIKE PROTEIN 1U1"/>
    <property type="match status" value="1"/>
</dbReference>
<proteinExistence type="inferred from homology"/>
<evidence type="ECO:0000256" key="3">
    <source>
        <dbReference type="ARBA" id="ARBA00011489"/>
    </source>
</evidence>
<evidence type="ECO:0000313" key="10">
    <source>
        <dbReference type="EMBL" id="KAG8049229.1"/>
    </source>
</evidence>
<evidence type="ECO:0000256" key="2">
    <source>
        <dbReference type="ARBA" id="ARBA00007651"/>
    </source>
</evidence>
<dbReference type="Proteomes" id="UP000729402">
    <property type="component" value="Unassembled WGS sequence"/>
</dbReference>
<keyword evidence="7 8" id="KW-0472">Membrane</keyword>
<dbReference type="InterPro" id="IPR044173">
    <property type="entry name" value="CASPL"/>
</dbReference>
<comment type="caution">
    <text evidence="10">The sequence shown here is derived from an EMBL/GenBank/DDBJ whole genome shotgun (WGS) entry which is preliminary data.</text>
</comment>
<keyword evidence="5 8" id="KW-0812">Transmembrane</keyword>
<feature type="domain" description="Casparian strip membrane protein" evidence="9">
    <location>
        <begin position="19"/>
        <end position="168"/>
    </location>
</feature>
<evidence type="ECO:0000313" key="11">
    <source>
        <dbReference type="Proteomes" id="UP000729402"/>
    </source>
</evidence>
<dbReference type="InterPro" id="IPR006702">
    <property type="entry name" value="CASP_dom"/>
</dbReference>
<dbReference type="OrthoDB" id="610574at2759"/>
<feature type="transmembrane region" description="Helical" evidence="8">
    <location>
        <begin position="74"/>
        <end position="94"/>
    </location>
</feature>
<evidence type="ECO:0000259" key="9">
    <source>
        <dbReference type="Pfam" id="PF04535"/>
    </source>
</evidence>
<dbReference type="GO" id="GO:0005886">
    <property type="term" value="C:plasma membrane"/>
    <property type="evidence" value="ECO:0007669"/>
    <property type="project" value="UniProtKB-SubCell"/>
</dbReference>
<comment type="subunit">
    <text evidence="3 8">Homodimer and heterodimers.</text>
</comment>
<feature type="transmembrane region" description="Helical" evidence="8">
    <location>
        <begin position="20"/>
        <end position="42"/>
    </location>
</feature>
<dbReference type="NCBIfam" id="TIGR01569">
    <property type="entry name" value="A_tha_TIGR01569"/>
    <property type="match status" value="1"/>
</dbReference>
<reference evidence="10" key="2">
    <citation type="submission" date="2021-02" db="EMBL/GenBank/DDBJ databases">
        <authorList>
            <person name="Kimball J.A."/>
            <person name="Haas M.W."/>
            <person name="Macchietto M."/>
            <person name="Kono T."/>
            <person name="Duquette J."/>
            <person name="Shao M."/>
        </authorList>
    </citation>
    <scope>NUCLEOTIDE SEQUENCE</scope>
    <source>
        <tissue evidence="10">Fresh leaf tissue</tissue>
    </source>
</reference>
<accession>A0A8J5RNA5</accession>